<dbReference type="InterPro" id="IPR024160">
    <property type="entry name" value="BIN3_SAM-bd_dom"/>
</dbReference>
<feature type="compositionally biased region" description="Polar residues" evidence="7">
    <location>
        <begin position="142"/>
        <end position="154"/>
    </location>
</feature>
<organism evidence="9">
    <name type="scientific">Opuntia streptacantha</name>
    <name type="common">Prickly pear cactus</name>
    <name type="synonym">Opuntia cardona</name>
    <dbReference type="NCBI Taxonomy" id="393608"/>
    <lineage>
        <taxon>Eukaryota</taxon>
        <taxon>Viridiplantae</taxon>
        <taxon>Streptophyta</taxon>
        <taxon>Embryophyta</taxon>
        <taxon>Tracheophyta</taxon>
        <taxon>Spermatophyta</taxon>
        <taxon>Magnoliopsida</taxon>
        <taxon>eudicotyledons</taxon>
        <taxon>Gunneridae</taxon>
        <taxon>Pentapetalae</taxon>
        <taxon>Caryophyllales</taxon>
        <taxon>Cactineae</taxon>
        <taxon>Cactaceae</taxon>
        <taxon>Opuntioideae</taxon>
        <taxon>Opuntia</taxon>
    </lineage>
</organism>
<keyword evidence="2 6" id="KW-0489">Methyltransferase</keyword>
<evidence type="ECO:0000256" key="5">
    <source>
        <dbReference type="PROSITE-ProRule" id="PRU00848"/>
    </source>
</evidence>
<feature type="compositionally biased region" description="Basic and acidic residues" evidence="7">
    <location>
        <begin position="116"/>
        <end position="132"/>
    </location>
</feature>
<evidence type="ECO:0000256" key="3">
    <source>
        <dbReference type="ARBA" id="ARBA00022679"/>
    </source>
</evidence>
<dbReference type="InterPro" id="IPR029063">
    <property type="entry name" value="SAM-dependent_MTases_sf"/>
</dbReference>
<keyword evidence="4 5" id="KW-0949">S-adenosyl-L-methionine</keyword>
<evidence type="ECO:0000256" key="7">
    <source>
        <dbReference type="SAM" id="MobiDB-lite"/>
    </source>
</evidence>
<comment type="similarity">
    <text evidence="1 6">Belongs to the methyltransferase superfamily.</text>
</comment>
<dbReference type="PROSITE" id="PS51515">
    <property type="entry name" value="BIN3_SAM"/>
    <property type="match status" value="1"/>
</dbReference>
<dbReference type="GO" id="GO:0008173">
    <property type="term" value="F:RNA methyltransferase activity"/>
    <property type="evidence" value="ECO:0007669"/>
    <property type="project" value="UniProtKB-UniRule"/>
</dbReference>
<feature type="compositionally biased region" description="Basic and acidic residues" evidence="7">
    <location>
        <begin position="1"/>
        <end position="10"/>
    </location>
</feature>
<accession>A0A7C8ZGB4</accession>
<evidence type="ECO:0000256" key="2">
    <source>
        <dbReference type="ARBA" id="ARBA00022603"/>
    </source>
</evidence>
<reference evidence="9" key="2">
    <citation type="submission" date="2020-07" db="EMBL/GenBank/DDBJ databases">
        <authorList>
            <person name="Vera ALvarez R."/>
            <person name="Arias-Moreno D.M."/>
            <person name="Jimenez-Jacinto V."/>
            <person name="Jimenez-Bremont J.F."/>
            <person name="Swaminathan K."/>
            <person name="Moose S.P."/>
            <person name="Guerrero-Gonzalez M.L."/>
            <person name="Marino-Ramirez L."/>
            <person name="Landsman D."/>
            <person name="Rodriguez-Kessler M."/>
            <person name="Delgado-Sanchez P."/>
        </authorList>
    </citation>
    <scope>NUCLEOTIDE SEQUENCE</scope>
    <source>
        <tissue evidence="9">Cladode</tissue>
    </source>
</reference>
<feature type="domain" description="Bin3-type SAM" evidence="8">
    <location>
        <begin position="52"/>
        <end position="292"/>
    </location>
</feature>
<sequence>MAEATQKSENEDPVNNINSESANKKRKRKEIAPYGNYRNYYGYRVGNDVEEDARFKVLRKEWFEGKNCLDIGCNSGLITINIAKKFQCQSILGIDIDRDRINDAEWHLRNIVRKEEKTGKDHSKSSKAKGAEKVNGTEPAETCSSNQHNVGTGSTSAERNLFDIVSFRCENFVSSWRALPLKQYDTIVCLSVTKWVHLNWGDEGLISLFVKIWRLLQPGGILVLEPQPWESYYKNRLTTETTQLNYNMISFRPEKFQDILLDKIGFRTVEHAASSVSGASVGFNRPVLVFRK</sequence>
<dbReference type="CDD" id="cd02440">
    <property type="entry name" value="AdoMet_MTases"/>
    <property type="match status" value="1"/>
</dbReference>
<dbReference type="GO" id="GO:0032259">
    <property type="term" value="P:methylation"/>
    <property type="evidence" value="ECO:0007669"/>
    <property type="project" value="UniProtKB-KW"/>
</dbReference>
<evidence type="ECO:0000259" key="8">
    <source>
        <dbReference type="PROSITE" id="PS51515"/>
    </source>
</evidence>
<dbReference type="InterPro" id="IPR010675">
    <property type="entry name" value="Bin3_C"/>
</dbReference>
<dbReference type="Pfam" id="PF06859">
    <property type="entry name" value="Bin3"/>
    <property type="match status" value="1"/>
</dbReference>
<dbReference type="PANTHER" id="PTHR12315">
    <property type="entry name" value="BICOID-INTERACTING PROTEIN RELATED"/>
    <property type="match status" value="1"/>
</dbReference>
<feature type="region of interest" description="Disordered" evidence="7">
    <location>
        <begin position="116"/>
        <end position="154"/>
    </location>
</feature>
<dbReference type="SUPFAM" id="SSF53335">
    <property type="entry name" value="S-adenosyl-L-methionine-dependent methyltransferases"/>
    <property type="match status" value="1"/>
</dbReference>
<dbReference type="InterPro" id="IPR039772">
    <property type="entry name" value="Bin3-like"/>
</dbReference>
<evidence type="ECO:0000256" key="6">
    <source>
        <dbReference type="RuleBase" id="RU367087"/>
    </source>
</evidence>
<feature type="region of interest" description="Disordered" evidence="7">
    <location>
        <begin position="1"/>
        <end position="28"/>
    </location>
</feature>
<dbReference type="GO" id="GO:0040031">
    <property type="term" value="P:snRNA modification"/>
    <property type="evidence" value="ECO:0007669"/>
    <property type="project" value="TreeGrafter"/>
</dbReference>
<dbReference type="Gene3D" id="3.40.50.150">
    <property type="entry name" value="Vaccinia Virus protein VP39"/>
    <property type="match status" value="1"/>
</dbReference>
<evidence type="ECO:0000256" key="4">
    <source>
        <dbReference type="ARBA" id="ARBA00022691"/>
    </source>
</evidence>
<dbReference type="AlphaFoldDB" id="A0A7C8ZGB4"/>
<dbReference type="EMBL" id="GISG01129403">
    <property type="protein sequence ID" value="MBA4642672.1"/>
    <property type="molecule type" value="Transcribed_RNA"/>
</dbReference>
<dbReference type="GO" id="GO:0017069">
    <property type="term" value="F:snRNA binding"/>
    <property type="evidence" value="ECO:0007669"/>
    <property type="project" value="TreeGrafter"/>
</dbReference>
<name>A0A7C8ZGB4_OPUST</name>
<evidence type="ECO:0000256" key="1">
    <source>
        <dbReference type="ARBA" id="ARBA00008361"/>
    </source>
</evidence>
<reference evidence="9" key="1">
    <citation type="journal article" date="2013" name="J. Plant Res.">
        <title>Effect of fungi and light on seed germination of three Opuntia species from semiarid lands of central Mexico.</title>
        <authorList>
            <person name="Delgado-Sanchez P."/>
            <person name="Jimenez-Bremont J.F."/>
            <person name="Guerrero-Gonzalez Mde L."/>
            <person name="Flores J."/>
        </authorList>
    </citation>
    <scope>NUCLEOTIDE SEQUENCE</scope>
    <source>
        <tissue evidence="9">Cladode</tissue>
    </source>
</reference>
<proteinExistence type="inferred from homology"/>
<protein>
    <recommendedName>
        <fullName evidence="6">RNA methyltransferase</fullName>
        <ecNumber evidence="6">2.1.1.-</ecNumber>
    </recommendedName>
</protein>
<dbReference type="PANTHER" id="PTHR12315:SF0">
    <property type="entry name" value="7SK SNRNA METHYLPHOSPHATE CAPPING ENZYME"/>
    <property type="match status" value="1"/>
</dbReference>
<evidence type="ECO:0000313" key="9">
    <source>
        <dbReference type="EMBL" id="MBA4642672.1"/>
    </source>
</evidence>
<dbReference type="GO" id="GO:0008171">
    <property type="term" value="F:O-methyltransferase activity"/>
    <property type="evidence" value="ECO:0007669"/>
    <property type="project" value="UniProtKB-UniRule"/>
</dbReference>
<keyword evidence="3 6" id="KW-0808">Transferase</keyword>
<dbReference type="EC" id="2.1.1.-" evidence="6"/>